<protein>
    <submittedName>
        <fullName evidence="1">Uncharacterized protein</fullName>
    </submittedName>
</protein>
<gene>
    <name evidence="1" type="ORF">BE18_24770</name>
</gene>
<dbReference type="AlphaFoldDB" id="A0A150SZN5"/>
<dbReference type="Proteomes" id="UP000075515">
    <property type="component" value="Unassembled WGS sequence"/>
</dbReference>
<organism evidence="1 2">
    <name type="scientific">Sorangium cellulosum</name>
    <name type="common">Polyangium cellulosum</name>
    <dbReference type="NCBI Taxonomy" id="56"/>
    <lineage>
        <taxon>Bacteria</taxon>
        <taxon>Pseudomonadati</taxon>
        <taxon>Myxococcota</taxon>
        <taxon>Polyangia</taxon>
        <taxon>Polyangiales</taxon>
        <taxon>Polyangiaceae</taxon>
        <taxon>Sorangium</taxon>
    </lineage>
</organism>
<proteinExistence type="predicted"/>
<reference evidence="1 2" key="1">
    <citation type="submission" date="2014-02" db="EMBL/GenBank/DDBJ databases">
        <title>The small core and large imbalanced accessory genome model reveals a collaborative survival strategy of Sorangium cellulosum strains in nature.</title>
        <authorList>
            <person name="Han K."/>
            <person name="Peng R."/>
            <person name="Blom J."/>
            <person name="Li Y.-Z."/>
        </authorList>
    </citation>
    <scope>NUCLEOTIDE SEQUENCE [LARGE SCALE GENOMIC DNA]</scope>
    <source>
        <strain evidence="1 2">So0149</strain>
    </source>
</reference>
<accession>A0A150SZN5</accession>
<name>A0A150SZN5_SORCE</name>
<evidence type="ECO:0000313" key="1">
    <source>
        <dbReference type="EMBL" id="KYF83565.1"/>
    </source>
</evidence>
<dbReference type="EMBL" id="JEMC01003116">
    <property type="protein sequence ID" value="KYF83565.1"/>
    <property type="molecule type" value="Genomic_DNA"/>
</dbReference>
<evidence type="ECO:0000313" key="2">
    <source>
        <dbReference type="Proteomes" id="UP000075515"/>
    </source>
</evidence>
<comment type="caution">
    <text evidence="1">The sequence shown here is derived from an EMBL/GenBank/DDBJ whole genome shotgun (WGS) entry which is preliminary data.</text>
</comment>
<sequence>MIHARIAAIGLLLAPAGCEPSRQQPADLVEAGASPNARILPAPLANEAPDLLDASTVEASAKLASDDYGRLIMSEASQQSPLPLAPATPLPDDALSARELPGVTLGAAFRWRDVPQPPKAPEVAAAGVHAAQRLTDLSWKVDLTETGRMRVQFTSRALPLPPGSELRARHDVYGEILLWPASAQYRVVPPGALRTLLGERRVDVTPLSAGSARPVGEGKRLEVDVRKVEVHASLGALYLELGRMPEAGDGGPLLCRALLEILGVDPKSPECVAGEVPLYASYAWQSGGGVAFEVTSAVRRTDLLSTDLLMPPPSAAYTAAGLPSAQGGVFLTRDELAAIRTDPLPLPVSVDPGAPGEGFVAVNQTDALYYLLVDGIPAVAVPPMSERYVAGPQRGRYVVQWRTFLGESIDPPQTVEMPARLVRSGADAGAAGGD</sequence>